<dbReference type="InterPro" id="IPR013025">
    <property type="entry name" value="Ribosomal_uL23-like"/>
</dbReference>
<sequence length="64" mass="7491">MYGWNQICSLYRKEYSVIGEQYQYTSNVESGSNRTEIKHWVEFFFGVQVIAINSHRFPGKGRGP</sequence>
<dbReference type="GO" id="GO:0003735">
    <property type="term" value="F:structural constituent of ribosome"/>
    <property type="evidence" value="ECO:0007669"/>
    <property type="project" value="InterPro"/>
</dbReference>
<dbReference type="GO" id="GO:0005840">
    <property type="term" value="C:ribosome"/>
    <property type="evidence" value="ECO:0007669"/>
    <property type="project" value="UniProtKB-KW"/>
</dbReference>
<dbReference type="EMBL" id="MW755975">
    <property type="protein sequence ID" value="QVV96735.1"/>
    <property type="molecule type" value="Genomic_DNA"/>
</dbReference>
<dbReference type="GO" id="GO:0006412">
    <property type="term" value="P:translation"/>
    <property type="evidence" value="ECO:0007669"/>
    <property type="project" value="InterPro"/>
</dbReference>
<keyword evidence="1" id="KW-0687">Ribonucleoprotein</keyword>
<organism evidence="1">
    <name type="scientific">Illigera grandiflora</name>
    <dbReference type="NCBI Taxonomy" id="2820140"/>
    <lineage>
        <taxon>Eukaryota</taxon>
        <taxon>Viridiplantae</taxon>
        <taxon>Streptophyta</taxon>
        <taxon>Embryophyta</taxon>
        <taxon>Tracheophyta</taxon>
        <taxon>Spermatophyta</taxon>
        <taxon>Magnoliopsida</taxon>
        <taxon>Magnoliidae</taxon>
        <taxon>Laurales</taxon>
        <taxon>Hernandiaceae</taxon>
        <taxon>Illigera</taxon>
    </lineage>
</organism>
<gene>
    <name evidence="1" type="primary">rpl23</name>
</gene>
<keyword evidence="1" id="KW-0934">Plastid</keyword>
<reference evidence="1" key="1">
    <citation type="submission" date="2021-03" db="EMBL/GenBank/DDBJ databases">
        <authorList>
            <person name="Qu Y.Y."/>
        </authorList>
    </citation>
    <scope>NUCLEOTIDE SEQUENCE</scope>
</reference>
<keyword evidence="1" id="KW-0689">Ribosomal protein</keyword>
<dbReference type="Pfam" id="PF00276">
    <property type="entry name" value="Ribosomal_L23"/>
    <property type="match status" value="1"/>
</dbReference>
<dbReference type="EMBL" id="MW755975">
    <property type="protein sequence ID" value="QVV96756.1"/>
    <property type="molecule type" value="Genomic_DNA"/>
</dbReference>
<name>A0A8E7BF59_9MAGN</name>
<evidence type="ECO:0000313" key="1">
    <source>
        <dbReference type="EMBL" id="QVV96756.1"/>
    </source>
</evidence>
<geneLocation type="plastid" evidence="1"/>
<proteinExistence type="predicted"/>
<dbReference type="AlphaFoldDB" id="A0A8E7BF59"/>
<accession>A0A8E7BF59</accession>
<protein>
    <submittedName>
        <fullName evidence="1">Ribosomal protein L23</fullName>
    </submittedName>
</protein>